<evidence type="ECO:0000313" key="1">
    <source>
        <dbReference type="EMBL" id="RXZ51869.1"/>
    </source>
</evidence>
<sequence length="82" mass="9418">MSGTPLHEFLASELNEHIRIELLTAIEQARSGCRYFTYNTFNVLVDADRSTATVEDELDDARASEINLRQFTELLAAWRQQD</sequence>
<reference evidence="1 2" key="1">
    <citation type="submission" date="2019-01" db="EMBL/GenBank/DDBJ databases">
        <authorList>
            <person name="Li J."/>
        </authorList>
    </citation>
    <scope>NUCLEOTIDE SEQUENCE [LARGE SCALE GENOMIC DNA]</scope>
    <source>
        <strain evidence="1 2">CGMCC 4.7180</strain>
    </source>
</reference>
<dbReference type="AlphaFoldDB" id="A0A4Q2JYJ1"/>
<proteinExistence type="predicted"/>
<organism evidence="1 2">
    <name type="scientific">Agromyces binzhouensis</name>
    <dbReference type="NCBI Taxonomy" id="1817495"/>
    <lineage>
        <taxon>Bacteria</taxon>
        <taxon>Bacillati</taxon>
        <taxon>Actinomycetota</taxon>
        <taxon>Actinomycetes</taxon>
        <taxon>Micrococcales</taxon>
        <taxon>Microbacteriaceae</taxon>
        <taxon>Agromyces</taxon>
    </lineage>
</organism>
<keyword evidence="2" id="KW-1185">Reference proteome</keyword>
<dbReference type="Proteomes" id="UP000292881">
    <property type="component" value="Unassembled WGS sequence"/>
</dbReference>
<gene>
    <name evidence="1" type="ORF">ESO86_00525</name>
</gene>
<accession>A0A4Q2JYJ1</accession>
<comment type="caution">
    <text evidence="1">The sequence shown here is derived from an EMBL/GenBank/DDBJ whole genome shotgun (WGS) entry which is preliminary data.</text>
</comment>
<name>A0A4Q2JYJ1_9MICO</name>
<dbReference type="OrthoDB" id="4952226at2"/>
<protein>
    <submittedName>
        <fullName evidence="1">Uncharacterized protein</fullName>
    </submittedName>
</protein>
<dbReference type="EMBL" id="SDPL01000002">
    <property type="protein sequence ID" value="RXZ51869.1"/>
    <property type="molecule type" value="Genomic_DNA"/>
</dbReference>
<dbReference type="RefSeq" id="WP_129232949.1">
    <property type="nucleotide sequence ID" value="NZ_SDPL01000002.1"/>
</dbReference>
<evidence type="ECO:0000313" key="2">
    <source>
        <dbReference type="Proteomes" id="UP000292881"/>
    </source>
</evidence>